<evidence type="ECO:0000313" key="4">
    <source>
        <dbReference type="EnsemblMetazoa" id="XP_001202563"/>
    </source>
</evidence>
<dbReference type="GO" id="GO:0070513">
    <property type="term" value="F:death domain binding"/>
    <property type="evidence" value="ECO:0007669"/>
    <property type="project" value="InterPro"/>
</dbReference>
<dbReference type="PROSITE" id="PS50017">
    <property type="entry name" value="DEATH_DOMAIN"/>
    <property type="match status" value="1"/>
</dbReference>
<dbReference type="InterPro" id="IPR000488">
    <property type="entry name" value="Death_dom"/>
</dbReference>
<dbReference type="OrthoDB" id="5981554at2759"/>
<dbReference type="CDD" id="cd01671">
    <property type="entry name" value="CARD"/>
    <property type="match status" value="1"/>
</dbReference>
<evidence type="ECO:0008006" key="6">
    <source>
        <dbReference type="Google" id="ProtNLM"/>
    </source>
</evidence>
<feature type="compositionally biased region" description="Acidic residues" evidence="1">
    <location>
        <begin position="107"/>
        <end position="116"/>
    </location>
</feature>
<dbReference type="PROSITE" id="PS50209">
    <property type="entry name" value="CARD"/>
    <property type="match status" value="1"/>
</dbReference>
<dbReference type="AlphaFoldDB" id="A0A7M7G1M8"/>
<feature type="region of interest" description="Disordered" evidence="1">
    <location>
        <begin position="275"/>
        <end position="330"/>
    </location>
</feature>
<dbReference type="PANTHER" id="PTHR15034">
    <property type="entry name" value="DEATH DOMAIN-CONTAINING PROTEIN CRADD"/>
    <property type="match status" value="1"/>
</dbReference>
<dbReference type="GO" id="GO:0042981">
    <property type="term" value="P:regulation of apoptotic process"/>
    <property type="evidence" value="ECO:0007669"/>
    <property type="project" value="InterPro"/>
</dbReference>
<evidence type="ECO:0000259" key="2">
    <source>
        <dbReference type="PROSITE" id="PS50017"/>
    </source>
</evidence>
<dbReference type="GeneID" id="100892318"/>
<dbReference type="SMART" id="SM00114">
    <property type="entry name" value="CARD"/>
    <property type="match status" value="1"/>
</dbReference>
<dbReference type="GO" id="GO:0007165">
    <property type="term" value="P:signal transduction"/>
    <property type="evidence" value="ECO:0007669"/>
    <property type="project" value="InterPro"/>
</dbReference>
<dbReference type="CDD" id="cd01670">
    <property type="entry name" value="Death"/>
    <property type="match status" value="1"/>
</dbReference>
<dbReference type="InterPro" id="IPR011029">
    <property type="entry name" value="DEATH-like_dom_sf"/>
</dbReference>
<dbReference type="InterPro" id="IPR037939">
    <property type="entry name" value="CRADD"/>
</dbReference>
<feature type="compositionally biased region" description="Polar residues" evidence="1">
    <location>
        <begin position="117"/>
        <end position="149"/>
    </location>
</feature>
<dbReference type="SUPFAM" id="SSF47986">
    <property type="entry name" value="DEATH domain"/>
    <property type="match status" value="2"/>
</dbReference>
<name>A0A7M7G1M8_STRPU</name>
<evidence type="ECO:0000313" key="5">
    <source>
        <dbReference type="Proteomes" id="UP000007110"/>
    </source>
</evidence>
<proteinExistence type="predicted"/>
<dbReference type="KEGG" id="spu:100892318"/>
<evidence type="ECO:0000256" key="1">
    <source>
        <dbReference type="SAM" id="MobiDB-lite"/>
    </source>
</evidence>
<feature type="domain" description="Death" evidence="2">
    <location>
        <begin position="31"/>
        <end position="100"/>
    </location>
</feature>
<dbReference type="Gene3D" id="1.10.533.10">
    <property type="entry name" value="Death Domain, Fas"/>
    <property type="match status" value="2"/>
</dbReference>
<dbReference type="Proteomes" id="UP000007110">
    <property type="component" value="Unassembled WGS sequence"/>
</dbReference>
<dbReference type="GO" id="GO:0002020">
    <property type="term" value="F:protease binding"/>
    <property type="evidence" value="ECO:0007669"/>
    <property type="project" value="InterPro"/>
</dbReference>
<evidence type="ECO:0000259" key="3">
    <source>
        <dbReference type="PROSITE" id="PS50209"/>
    </source>
</evidence>
<reference evidence="5" key="1">
    <citation type="submission" date="2015-02" db="EMBL/GenBank/DDBJ databases">
        <title>Genome sequencing for Strongylocentrotus purpuratus.</title>
        <authorList>
            <person name="Murali S."/>
            <person name="Liu Y."/>
            <person name="Vee V."/>
            <person name="English A."/>
            <person name="Wang M."/>
            <person name="Skinner E."/>
            <person name="Han Y."/>
            <person name="Muzny D.M."/>
            <person name="Worley K.C."/>
            <person name="Gibbs R.A."/>
        </authorList>
    </citation>
    <scope>NUCLEOTIDE SEQUENCE</scope>
</reference>
<dbReference type="PANTHER" id="PTHR15034:SF5">
    <property type="entry name" value="DEATH DOMAIN-CONTAINING PROTEIN CRADD"/>
    <property type="match status" value="1"/>
</dbReference>
<keyword evidence="5" id="KW-1185">Reference proteome</keyword>
<feature type="compositionally biased region" description="Basic and acidic residues" evidence="1">
    <location>
        <begin position="150"/>
        <end position="159"/>
    </location>
</feature>
<accession>A0A7M7G1M8</accession>
<protein>
    <recommendedName>
        <fullName evidence="6">CARD domain-containing protein</fullName>
    </recommendedName>
</protein>
<sequence>MAGGIRDGKGRILKNTDPLFTELAENYPHNNYTSFCNEFGVSFNSAQQIRNENMGNQTAALKQVLNKWLSKGEDVTREKLETALTNAQTGGLASIVKKNFAKYAVEEESAEGDESDVQANNQATASSAGQNMTLTGKTINVTNNFGTGNSEDRMRRTDEPEAGPSQKKKANEKTTSSSAMPMTKQHRQIFEKSAPYLLDDLDTDDVLPLLLRDEVITAADAEKVNKKSTRKEKVDALLDILPRRGDTAYASFLDSLKETPGSVHLYESMKKCEEAFQEQDVPTSQEPSTSSNQPSSGGNTHSGGITIGASGNTNIQGSTFTGQNNTYNLR</sequence>
<feature type="domain" description="CARD" evidence="3">
    <location>
        <begin position="182"/>
        <end position="259"/>
    </location>
</feature>
<feature type="region of interest" description="Disordered" evidence="1">
    <location>
        <begin position="107"/>
        <end position="184"/>
    </location>
</feature>
<dbReference type="RefSeq" id="XP_001202563.3">
    <property type="nucleotide sequence ID" value="XM_001202563.4"/>
</dbReference>
<dbReference type="InterPro" id="IPR001315">
    <property type="entry name" value="CARD"/>
</dbReference>
<organism evidence="4 5">
    <name type="scientific">Strongylocentrotus purpuratus</name>
    <name type="common">Purple sea urchin</name>
    <dbReference type="NCBI Taxonomy" id="7668"/>
    <lineage>
        <taxon>Eukaryota</taxon>
        <taxon>Metazoa</taxon>
        <taxon>Echinodermata</taxon>
        <taxon>Eleutherozoa</taxon>
        <taxon>Echinozoa</taxon>
        <taxon>Echinoidea</taxon>
        <taxon>Euechinoidea</taxon>
        <taxon>Echinacea</taxon>
        <taxon>Camarodonta</taxon>
        <taxon>Echinidea</taxon>
        <taxon>Strongylocentrotidae</taxon>
        <taxon>Strongylocentrotus</taxon>
    </lineage>
</organism>
<feature type="compositionally biased region" description="Polar residues" evidence="1">
    <location>
        <begin position="280"/>
        <end position="330"/>
    </location>
</feature>
<dbReference type="EnsemblMetazoa" id="XM_001202563">
    <property type="protein sequence ID" value="XP_001202563"/>
    <property type="gene ID" value="LOC100892318"/>
</dbReference>
<reference evidence="4" key="2">
    <citation type="submission" date="2021-01" db="UniProtKB">
        <authorList>
            <consortium name="EnsemblMetazoa"/>
        </authorList>
    </citation>
    <scope>IDENTIFICATION</scope>
</reference>
<dbReference type="Pfam" id="PF00619">
    <property type="entry name" value="CARD"/>
    <property type="match status" value="1"/>
</dbReference>